<dbReference type="HOGENOM" id="CLU_3354563_0_0_10"/>
<comment type="caution">
    <text evidence="1">The sequence shown here is derived from an EMBL/GenBank/DDBJ whole genome shotgun (WGS) entry which is preliminary data.</text>
</comment>
<gene>
    <name evidence="1" type="ORF">HMPREF1068_00330</name>
</gene>
<evidence type="ECO:0000313" key="2">
    <source>
        <dbReference type="Proteomes" id="UP000003089"/>
    </source>
</evidence>
<dbReference type="STRING" id="997884.HMPREF1068_00330"/>
<dbReference type="EMBL" id="AGXS01000003">
    <property type="protein sequence ID" value="EIY54617.1"/>
    <property type="molecule type" value="Genomic_DNA"/>
</dbReference>
<dbReference type="AlphaFoldDB" id="I8XX35"/>
<organism evidence="1 2">
    <name type="scientific">Bacteroides nordii CL02T12C05</name>
    <dbReference type="NCBI Taxonomy" id="997884"/>
    <lineage>
        <taxon>Bacteria</taxon>
        <taxon>Pseudomonadati</taxon>
        <taxon>Bacteroidota</taxon>
        <taxon>Bacteroidia</taxon>
        <taxon>Bacteroidales</taxon>
        <taxon>Bacteroidaceae</taxon>
        <taxon>Bacteroides</taxon>
    </lineage>
</organism>
<accession>I8XX35</accession>
<evidence type="ECO:0000313" key="1">
    <source>
        <dbReference type="EMBL" id="EIY54617.1"/>
    </source>
</evidence>
<protein>
    <submittedName>
        <fullName evidence="1">Uncharacterized protein</fullName>
    </submittedName>
</protein>
<reference evidence="1 2" key="1">
    <citation type="submission" date="2012-02" db="EMBL/GenBank/DDBJ databases">
        <title>The Genome Sequence of Bacteroides nordii CL02T12C05.</title>
        <authorList>
            <consortium name="The Broad Institute Genome Sequencing Platform"/>
            <person name="Earl A."/>
            <person name="Ward D."/>
            <person name="Feldgarden M."/>
            <person name="Gevers D."/>
            <person name="Zitomersky N.L."/>
            <person name="Coyne M.J."/>
            <person name="Comstock L.E."/>
            <person name="Young S.K."/>
            <person name="Zeng Q."/>
            <person name="Gargeya S."/>
            <person name="Fitzgerald M."/>
            <person name="Haas B."/>
            <person name="Abouelleil A."/>
            <person name="Alvarado L."/>
            <person name="Arachchi H.M."/>
            <person name="Berlin A."/>
            <person name="Chapman S.B."/>
            <person name="Gearin G."/>
            <person name="Goldberg J."/>
            <person name="Griggs A."/>
            <person name="Gujja S."/>
            <person name="Hansen M."/>
            <person name="Heiman D."/>
            <person name="Howarth C."/>
            <person name="Larimer J."/>
            <person name="Lui A."/>
            <person name="MacDonald P.J.P."/>
            <person name="McCowen C."/>
            <person name="Montmayeur A."/>
            <person name="Murphy C."/>
            <person name="Neiman D."/>
            <person name="Pearson M."/>
            <person name="Priest M."/>
            <person name="Roberts A."/>
            <person name="Saif S."/>
            <person name="Shea T."/>
            <person name="Sisk P."/>
            <person name="Stolte C."/>
            <person name="Sykes S."/>
            <person name="Wortman J."/>
            <person name="Nusbaum C."/>
            <person name="Birren B."/>
        </authorList>
    </citation>
    <scope>NUCLEOTIDE SEQUENCE [LARGE SCALE GENOMIC DNA]</scope>
    <source>
        <strain evidence="1 2">CL02T12C05</strain>
    </source>
</reference>
<proteinExistence type="predicted"/>
<name>I8XX35_9BACE</name>
<keyword evidence="2" id="KW-1185">Reference proteome</keyword>
<sequence>MKKSNVSFIAQKCEIKLKSPSCDLENVCFFNINYNY</sequence>
<dbReference type="Proteomes" id="UP000003089">
    <property type="component" value="Unassembled WGS sequence"/>
</dbReference>